<dbReference type="Pfam" id="PF12852">
    <property type="entry name" value="Cupin_6"/>
    <property type="match status" value="1"/>
</dbReference>
<accession>A0ABP6RPW4</accession>
<reference evidence="5" key="3">
    <citation type="submission" date="2023-12" db="EMBL/GenBank/DDBJ databases">
        <authorList>
            <person name="Sun Q."/>
            <person name="Inoue M."/>
        </authorList>
    </citation>
    <scope>NUCLEOTIDE SEQUENCE</scope>
    <source>
        <strain evidence="5">JCM 9687</strain>
    </source>
</reference>
<keyword evidence="7" id="KW-1185">Reference proteome</keyword>
<dbReference type="Proteomes" id="UP001500483">
    <property type="component" value="Unassembled WGS sequence"/>
</dbReference>
<evidence type="ECO:0000256" key="1">
    <source>
        <dbReference type="ARBA" id="ARBA00023015"/>
    </source>
</evidence>
<protein>
    <submittedName>
        <fullName evidence="5">AraC family transcriptional regulator</fullName>
    </submittedName>
</protein>
<dbReference type="InterPro" id="IPR018062">
    <property type="entry name" value="HTH_AraC-typ_CS"/>
</dbReference>
<keyword evidence="1" id="KW-0805">Transcription regulation</keyword>
<evidence type="ECO:0000313" key="7">
    <source>
        <dbReference type="Proteomes" id="UP001500483"/>
    </source>
</evidence>
<feature type="domain" description="HTH araC/xylS-type" evidence="4">
    <location>
        <begin position="204"/>
        <end position="302"/>
    </location>
</feature>
<dbReference type="EMBL" id="BAAAYK010000016">
    <property type="protein sequence ID" value="GAA3353446.1"/>
    <property type="molecule type" value="Genomic_DNA"/>
</dbReference>
<dbReference type="SMART" id="SM00342">
    <property type="entry name" value="HTH_ARAC"/>
    <property type="match status" value="1"/>
</dbReference>
<dbReference type="EMBL" id="BAAAYK010000038">
    <property type="protein sequence ID" value="GAA3356217.1"/>
    <property type="molecule type" value="Genomic_DNA"/>
</dbReference>
<keyword evidence="2" id="KW-0238">DNA-binding</keyword>
<dbReference type="Pfam" id="PF12833">
    <property type="entry name" value="HTH_18"/>
    <property type="match status" value="1"/>
</dbReference>
<name>A0ABP6RPW4_9PSEU</name>
<evidence type="ECO:0000256" key="3">
    <source>
        <dbReference type="ARBA" id="ARBA00023163"/>
    </source>
</evidence>
<dbReference type="InterPro" id="IPR018060">
    <property type="entry name" value="HTH_AraC"/>
</dbReference>
<reference evidence="5" key="1">
    <citation type="journal article" date="2014" name="Int. J. Syst. Evol. Microbiol.">
        <title>Complete genome of a new Firmicutes species belonging to the dominant human colonic microbiota ('Ruminococcus bicirculans') reveals two chromosomes and a selective capacity to utilize plant glucans.</title>
        <authorList>
            <consortium name="NISC Comparative Sequencing Program"/>
            <person name="Wegmann U."/>
            <person name="Louis P."/>
            <person name="Goesmann A."/>
            <person name="Henrissat B."/>
            <person name="Duncan S.H."/>
            <person name="Flint H.J."/>
        </authorList>
    </citation>
    <scope>NUCLEOTIDE SEQUENCE</scope>
    <source>
        <strain evidence="5">JCM 9687</strain>
    </source>
</reference>
<proteinExistence type="predicted"/>
<keyword evidence="3" id="KW-0804">Transcription</keyword>
<evidence type="ECO:0000256" key="2">
    <source>
        <dbReference type="ARBA" id="ARBA00023125"/>
    </source>
</evidence>
<evidence type="ECO:0000313" key="5">
    <source>
        <dbReference type="EMBL" id="GAA3353446.1"/>
    </source>
</evidence>
<dbReference type="PANTHER" id="PTHR46796">
    <property type="entry name" value="HTH-TYPE TRANSCRIPTIONAL ACTIVATOR RHAS-RELATED"/>
    <property type="match status" value="1"/>
</dbReference>
<dbReference type="InterPro" id="IPR032783">
    <property type="entry name" value="AraC_lig"/>
</dbReference>
<comment type="caution">
    <text evidence="5">The sequence shown here is derived from an EMBL/GenBank/DDBJ whole genome shotgun (WGS) entry which is preliminary data.</text>
</comment>
<reference evidence="7" key="2">
    <citation type="journal article" date="2019" name="Int. J. Syst. Evol. Microbiol.">
        <title>The Global Catalogue of Microorganisms (GCM) 10K type strain sequencing project: providing services to taxonomists for standard genome sequencing and annotation.</title>
        <authorList>
            <consortium name="The Broad Institute Genomics Platform"/>
            <consortium name="The Broad Institute Genome Sequencing Center for Infectious Disease"/>
            <person name="Wu L."/>
            <person name="Ma J."/>
        </authorList>
    </citation>
    <scope>NUCLEOTIDE SEQUENCE [LARGE SCALE GENOMIC DNA]</scope>
    <source>
        <strain evidence="7">JCM 9687</strain>
    </source>
</reference>
<evidence type="ECO:0000313" key="6">
    <source>
        <dbReference type="EMBL" id="GAA3356217.1"/>
    </source>
</evidence>
<dbReference type="InterPro" id="IPR050204">
    <property type="entry name" value="AraC_XylS_family_regulators"/>
</dbReference>
<dbReference type="SUPFAM" id="SSF46689">
    <property type="entry name" value="Homeodomain-like"/>
    <property type="match status" value="2"/>
</dbReference>
<gene>
    <name evidence="5" type="ORF">GCM10020366_06770</name>
    <name evidence="6" type="ORF">GCM10020366_19410</name>
</gene>
<dbReference type="PROSITE" id="PS00041">
    <property type="entry name" value="HTH_ARAC_FAMILY_1"/>
    <property type="match status" value="1"/>
</dbReference>
<evidence type="ECO:0000259" key="4">
    <source>
        <dbReference type="PROSITE" id="PS01124"/>
    </source>
</evidence>
<dbReference type="InterPro" id="IPR009057">
    <property type="entry name" value="Homeodomain-like_sf"/>
</dbReference>
<dbReference type="RefSeq" id="WP_344924160.1">
    <property type="nucleotide sequence ID" value="NZ_BAAAYK010000016.1"/>
</dbReference>
<dbReference type="PANTHER" id="PTHR46796:SF13">
    <property type="entry name" value="HTH-TYPE TRANSCRIPTIONAL ACTIVATOR RHAS"/>
    <property type="match status" value="1"/>
</dbReference>
<dbReference type="PROSITE" id="PS01124">
    <property type="entry name" value="HTH_ARAC_FAMILY_2"/>
    <property type="match status" value="1"/>
</dbReference>
<sequence>MDLLADVLARTGVRGSAGARISAGQDWGVSWAGPDGPALYALTAGTAWVGVPGDGPRQLVPGDVLLLADSTAHTLLGSPDATIDTHDCANARRAQEARAEVHLGRGAAQTHLLSATFSSDTAASTQVLSALPGAVHVHAERGGGLDDALRLLGRELERPGMASSVLLDRLIDVLLIQLLRDWIAGSPAEAAGSWLGLLCDPVVRDAITALHEDPARPWTTDLLASRVAVSRATLTRRFLHAAGEPPGGYLTRWRMDLAAARLRDGDDTLEAIARSVGYTSVHAFSRAFSRVRGRAPGRYRLDARR</sequence>
<dbReference type="Gene3D" id="1.10.10.60">
    <property type="entry name" value="Homeodomain-like"/>
    <property type="match status" value="2"/>
</dbReference>
<organism evidence="5 7">
    <name type="scientific">Saccharopolyspora gregorii</name>
    <dbReference type="NCBI Taxonomy" id="33914"/>
    <lineage>
        <taxon>Bacteria</taxon>
        <taxon>Bacillati</taxon>
        <taxon>Actinomycetota</taxon>
        <taxon>Actinomycetes</taxon>
        <taxon>Pseudonocardiales</taxon>
        <taxon>Pseudonocardiaceae</taxon>
        <taxon>Saccharopolyspora</taxon>
    </lineage>
</organism>